<dbReference type="Pfam" id="PF13568">
    <property type="entry name" value="OMP_b-brl_2"/>
    <property type="match status" value="1"/>
</dbReference>
<dbReference type="eggNOG" id="COG3637">
    <property type="taxonomic scope" value="Bacteria"/>
</dbReference>
<reference evidence="3" key="2">
    <citation type="journal article" date="2015" name="Genome Biol. Evol.">
        <title>Complete Genome Sequence and Transcriptomic Analysis of the Novel Pathogen Elizabethkingia anophelis in Response to Oxidative Stress.</title>
        <authorList>
            <person name="Li Y."/>
            <person name="Liu Y."/>
            <person name="Chew S.C."/>
            <person name="Tay M."/>
            <person name="Salido M.M."/>
            <person name="Teo J."/>
            <person name="Lauro F.M."/>
            <person name="Givskov M."/>
            <person name="Yang L."/>
        </authorList>
    </citation>
    <scope>NUCLEOTIDE SEQUENCE</scope>
    <source>
        <strain evidence="3">NUHP1</strain>
    </source>
</reference>
<dbReference type="KEGG" id="eao:BD94_2338"/>
<dbReference type="EMBL" id="CP007547">
    <property type="protein sequence ID" value="AIL46113.1"/>
    <property type="molecule type" value="Genomic_DNA"/>
</dbReference>
<feature type="signal peptide" evidence="1">
    <location>
        <begin position="1"/>
        <end position="21"/>
    </location>
</feature>
<dbReference type="Proteomes" id="UP000028933">
    <property type="component" value="Chromosome"/>
</dbReference>
<evidence type="ECO:0000256" key="1">
    <source>
        <dbReference type="SAM" id="SignalP"/>
    </source>
</evidence>
<reference evidence="3" key="1">
    <citation type="journal article" date="2013" name="Lancet">
        <title>First case of E anophelis outbreak in an intensive-care unit.</title>
        <authorList>
            <person name="Teo J."/>
            <person name="Tan S.Y."/>
            <person name="Tay M."/>
            <person name="Ding Y."/>
            <person name="Kjelleberg S."/>
            <person name="Givskov M."/>
            <person name="Lin R.T."/>
            <person name="Yang L."/>
        </authorList>
    </citation>
    <scope>NUCLEOTIDE SEQUENCE [LARGE SCALE GENOMIC DNA]</scope>
    <source>
        <strain evidence="3">NUHP1</strain>
    </source>
</reference>
<feature type="domain" description="Outer membrane protein beta-barrel" evidence="2">
    <location>
        <begin position="21"/>
        <end position="170"/>
    </location>
</feature>
<keyword evidence="1" id="KW-0732">Signal</keyword>
<protein>
    <recommendedName>
        <fullName evidence="2">Outer membrane protein beta-barrel domain-containing protein</fullName>
    </recommendedName>
</protein>
<accession>A0A077EHX5</accession>
<gene>
    <name evidence="3" type="ORF">BD94_2338</name>
</gene>
<dbReference type="InterPro" id="IPR025665">
    <property type="entry name" value="Beta-barrel_OMP_2"/>
</dbReference>
<organism evidence="3 4">
    <name type="scientific">Elizabethkingia anophelis NUHP1</name>
    <dbReference type="NCBI Taxonomy" id="1338011"/>
    <lineage>
        <taxon>Bacteria</taxon>
        <taxon>Pseudomonadati</taxon>
        <taxon>Bacteroidota</taxon>
        <taxon>Flavobacteriia</taxon>
        <taxon>Flavobacteriales</taxon>
        <taxon>Weeksellaceae</taxon>
        <taxon>Elizabethkingia</taxon>
    </lineage>
</organism>
<dbReference type="HOGENOM" id="CLU_082049_4_3_10"/>
<evidence type="ECO:0000259" key="2">
    <source>
        <dbReference type="Pfam" id="PF13568"/>
    </source>
</evidence>
<feature type="chain" id="PRO_5001718040" description="Outer membrane protein beta-barrel domain-containing protein" evidence="1">
    <location>
        <begin position="22"/>
        <end position="194"/>
    </location>
</feature>
<name>A0A077EHX5_9FLAO</name>
<evidence type="ECO:0000313" key="4">
    <source>
        <dbReference type="Proteomes" id="UP000028933"/>
    </source>
</evidence>
<evidence type="ECO:0000313" key="3">
    <source>
        <dbReference type="EMBL" id="AIL46113.1"/>
    </source>
</evidence>
<proteinExistence type="predicted"/>
<sequence length="194" mass="20250">MKKVLLAVAFTFGIGAITVSAQSIELIPKAGINVATQSIKSIGGEKSKVGFQAGLGVNIPVGTDGFSIQPELNYIQKGVAFKPAGASKTNYNLNYLEIPVLLKYSFGPVYVNAGPSIGFRLGQSNKVKEALGKTKSVDFGLQMGLGAAIPAGPGKLIVDGRYNLGLSNISDVKGENIKNRGFVFSLGYAIPIGK</sequence>
<dbReference type="STRING" id="1338011.BD94_2338"/>
<dbReference type="RefSeq" id="WP_024564133.1">
    <property type="nucleotide sequence ID" value="NZ_CP007547.1"/>
</dbReference>
<dbReference type="AlphaFoldDB" id="A0A077EHX5"/>